<feature type="domain" description="ABC transporter" evidence="9">
    <location>
        <begin position="488"/>
        <end position="719"/>
    </location>
</feature>
<comment type="subcellular location">
    <subcellularLocation>
        <location evidence="1">Cell membrane</location>
        <topology evidence="1">Multi-pass membrane protein</topology>
    </subcellularLocation>
</comment>
<feature type="region of interest" description="Disordered" evidence="7">
    <location>
        <begin position="703"/>
        <end position="735"/>
    </location>
</feature>
<dbReference type="InterPro" id="IPR003593">
    <property type="entry name" value="AAA+_ATPase"/>
</dbReference>
<feature type="transmembrane region" description="Helical" evidence="8">
    <location>
        <begin position="207"/>
        <end position="225"/>
    </location>
</feature>
<feature type="domain" description="Peptidase C39" evidence="11">
    <location>
        <begin position="21"/>
        <end position="140"/>
    </location>
</feature>
<feature type="compositionally biased region" description="Polar residues" evidence="7">
    <location>
        <begin position="726"/>
        <end position="735"/>
    </location>
</feature>
<organism evidence="12 13">
    <name type="scientific">Acetobacter musti</name>
    <dbReference type="NCBI Taxonomy" id="864732"/>
    <lineage>
        <taxon>Bacteria</taxon>
        <taxon>Pseudomonadati</taxon>
        <taxon>Pseudomonadota</taxon>
        <taxon>Alphaproteobacteria</taxon>
        <taxon>Acetobacterales</taxon>
        <taxon>Acetobacteraceae</taxon>
        <taxon>Acetobacter</taxon>
    </lineage>
</organism>
<evidence type="ECO:0000259" key="9">
    <source>
        <dbReference type="PROSITE" id="PS50893"/>
    </source>
</evidence>
<dbReference type="GO" id="GO:0005524">
    <property type="term" value="F:ATP binding"/>
    <property type="evidence" value="ECO:0007669"/>
    <property type="project" value="UniProtKB-KW"/>
</dbReference>
<dbReference type="CDD" id="cd02419">
    <property type="entry name" value="Peptidase_C39C"/>
    <property type="match status" value="1"/>
</dbReference>
<evidence type="ECO:0000256" key="5">
    <source>
        <dbReference type="ARBA" id="ARBA00022989"/>
    </source>
</evidence>
<evidence type="ECO:0000256" key="8">
    <source>
        <dbReference type="SAM" id="Phobius"/>
    </source>
</evidence>
<dbReference type="CDD" id="cd18567">
    <property type="entry name" value="ABC_6TM_CvaB_RaxB_like"/>
    <property type="match status" value="1"/>
</dbReference>
<evidence type="ECO:0000313" key="13">
    <source>
        <dbReference type="Proteomes" id="UP000635278"/>
    </source>
</evidence>
<dbReference type="SUPFAM" id="SSF52540">
    <property type="entry name" value="P-loop containing nucleoside triphosphate hydrolases"/>
    <property type="match status" value="1"/>
</dbReference>
<feature type="domain" description="ABC transmembrane type-1" evidence="10">
    <location>
        <begin position="173"/>
        <end position="446"/>
    </location>
</feature>
<keyword evidence="5 8" id="KW-1133">Transmembrane helix</keyword>
<evidence type="ECO:0000256" key="1">
    <source>
        <dbReference type="ARBA" id="ARBA00004651"/>
    </source>
</evidence>
<dbReference type="Gene3D" id="1.20.1560.10">
    <property type="entry name" value="ABC transporter type 1, transmembrane domain"/>
    <property type="match status" value="1"/>
</dbReference>
<evidence type="ECO:0000256" key="4">
    <source>
        <dbReference type="ARBA" id="ARBA00022840"/>
    </source>
</evidence>
<dbReference type="InterPro" id="IPR036640">
    <property type="entry name" value="ABC1_TM_sf"/>
</dbReference>
<evidence type="ECO:0000259" key="11">
    <source>
        <dbReference type="PROSITE" id="PS50990"/>
    </source>
</evidence>
<dbReference type="Pfam" id="PF03412">
    <property type="entry name" value="Peptidase_C39"/>
    <property type="match status" value="1"/>
</dbReference>
<dbReference type="InterPro" id="IPR003439">
    <property type="entry name" value="ABC_transporter-like_ATP-bd"/>
</dbReference>
<evidence type="ECO:0000256" key="6">
    <source>
        <dbReference type="ARBA" id="ARBA00023136"/>
    </source>
</evidence>
<dbReference type="Gene3D" id="3.90.70.10">
    <property type="entry name" value="Cysteine proteinases"/>
    <property type="match status" value="1"/>
</dbReference>
<dbReference type="PANTHER" id="PTHR24221:SF606">
    <property type="entry name" value="COLICIN V SECRETION-PROCESSING ATP-BINDING PROTEIN"/>
    <property type="match status" value="1"/>
</dbReference>
<evidence type="ECO:0000256" key="3">
    <source>
        <dbReference type="ARBA" id="ARBA00022741"/>
    </source>
</evidence>
<dbReference type="Gene3D" id="3.40.50.300">
    <property type="entry name" value="P-loop containing nucleotide triphosphate hydrolases"/>
    <property type="match status" value="1"/>
</dbReference>
<dbReference type="EMBL" id="WOTB01000011">
    <property type="protein sequence ID" value="NHN84960.1"/>
    <property type="molecule type" value="Genomic_DNA"/>
</dbReference>
<dbReference type="PANTHER" id="PTHR24221">
    <property type="entry name" value="ATP-BINDING CASSETTE SUB-FAMILY B"/>
    <property type="match status" value="1"/>
</dbReference>
<dbReference type="InterPro" id="IPR011527">
    <property type="entry name" value="ABC1_TM_dom"/>
</dbReference>
<dbReference type="PROSITE" id="PS50893">
    <property type="entry name" value="ABC_TRANSPORTER_2"/>
    <property type="match status" value="1"/>
</dbReference>
<gene>
    <name evidence="12" type="ORF">GOB93_09940</name>
</gene>
<feature type="transmembrane region" description="Helical" evidence="8">
    <location>
        <begin position="165"/>
        <end position="187"/>
    </location>
</feature>
<feature type="transmembrane region" description="Helical" evidence="8">
    <location>
        <begin position="301"/>
        <end position="324"/>
    </location>
</feature>
<feature type="compositionally biased region" description="Pro residues" evidence="7">
    <location>
        <begin position="706"/>
        <end position="715"/>
    </location>
</feature>
<dbReference type="InterPro" id="IPR017871">
    <property type="entry name" value="ABC_transporter-like_CS"/>
</dbReference>
<dbReference type="Pfam" id="PF00664">
    <property type="entry name" value="ABC_membrane"/>
    <property type="match status" value="1"/>
</dbReference>
<dbReference type="Pfam" id="PF00005">
    <property type="entry name" value="ABC_tran"/>
    <property type="match status" value="1"/>
</dbReference>
<proteinExistence type="predicted"/>
<evidence type="ECO:0000256" key="2">
    <source>
        <dbReference type="ARBA" id="ARBA00022692"/>
    </source>
</evidence>
<sequence length="735" mass="81107">MSTPFESLQFGFGKKVPVVLQVEAAECGIACLAMVLGFYGHEIDLATLRRRYSVSIKGVTLRSLVQAADTLGFTSRAVRLELEDLPKLRTPCILHWGMNHFVVLVSARGDQITINDPAVGRRTVTSDEVSREFTGVALELTPNETFERRDERETIRLRDLFRHVAGLRGALMGLFFLSLGLEVIALISPMVSQVVIDEVIVTADHDLLLTITFGLAMLLLLQMFLGSVRTWAVTLFSTRVGLEWSTSLFDHLTRLPLDYFSKRHVGDVLSRFGSLGSIQQALTTDMVQTVMDGLMGIGMGIMLFVYGGWLGLVACVALFLDILLRLVTYRTYREASEEQIVVSARQQSHFIETLRGMASVKLLGLRERRRTTWLNIVIDSINIRLRLQRFDLIYGRLGDFIFGADRLIMMVLGARQVMDGSMSVGMLVAFLSYKDQFAGRVGSLVSTGFKLRMLNIQSDRLADIVMTEPEPVSRAVPTHHHGPATLTCREMSARYAAQEPWIFRNIDLDIPAGKSVAIVGPSGCGKTTLLKAMMGLHPLDEGRLFIDEVDVSVLSLEGYRERIAGVLQDDGLFSGSVADNISGFAEQPDQDLITHCAEKAAILDDIRRMPMGFETLVGDMGGALSGGQKQRVILARALYKQPQILFLDEATSHLDEHTESIVAASLRDMNITRVMVAHRPATIAHADYIYSFEPGGVLVLRKSPRPEPPVTPAPSPASGYTMAGQFGSSWNISGP</sequence>
<keyword evidence="4 12" id="KW-0067">ATP-binding</keyword>
<dbReference type="PROSITE" id="PS50929">
    <property type="entry name" value="ABC_TM1F"/>
    <property type="match status" value="1"/>
</dbReference>
<dbReference type="Proteomes" id="UP000635278">
    <property type="component" value="Unassembled WGS sequence"/>
</dbReference>
<keyword evidence="6 8" id="KW-0472">Membrane</keyword>
<dbReference type="InterPro" id="IPR039421">
    <property type="entry name" value="Type_1_exporter"/>
</dbReference>
<keyword evidence="13" id="KW-1185">Reference proteome</keyword>
<evidence type="ECO:0000313" key="12">
    <source>
        <dbReference type="EMBL" id="NHN84960.1"/>
    </source>
</evidence>
<protein>
    <submittedName>
        <fullName evidence="12">ATP-binding cassette domain-containing protein</fullName>
    </submittedName>
</protein>
<dbReference type="InterPro" id="IPR005074">
    <property type="entry name" value="Peptidase_C39"/>
</dbReference>
<dbReference type="SUPFAM" id="SSF90123">
    <property type="entry name" value="ABC transporter transmembrane region"/>
    <property type="match status" value="1"/>
</dbReference>
<dbReference type="RefSeq" id="WP_173583351.1">
    <property type="nucleotide sequence ID" value="NZ_WOTB01000011.1"/>
</dbReference>
<dbReference type="InterPro" id="IPR033838">
    <property type="entry name" value="CvaB_peptidase"/>
</dbReference>
<evidence type="ECO:0000259" key="10">
    <source>
        <dbReference type="PROSITE" id="PS50929"/>
    </source>
</evidence>
<accession>A0ABX0JPP9</accession>
<keyword evidence="2 8" id="KW-0812">Transmembrane</keyword>
<feature type="transmembrane region" description="Helical" evidence="8">
    <location>
        <begin position="20"/>
        <end position="41"/>
    </location>
</feature>
<dbReference type="PROSITE" id="PS50990">
    <property type="entry name" value="PEPTIDASE_C39"/>
    <property type="match status" value="1"/>
</dbReference>
<keyword evidence="3" id="KW-0547">Nucleotide-binding</keyword>
<dbReference type="InterPro" id="IPR027417">
    <property type="entry name" value="P-loop_NTPase"/>
</dbReference>
<dbReference type="SMART" id="SM00382">
    <property type="entry name" value="AAA"/>
    <property type="match status" value="1"/>
</dbReference>
<comment type="caution">
    <text evidence="12">The sequence shown here is derived from an EMBL/GenBank/DDBJ whole genome shotgun (WGS) entry which is preliminary data.</text>
</comment>
<reference evidence="12 13" key="1">
    <citation type="journal article" date="2020" name="Int. J. Syst. Evol. Microbiol.">
        <title>Novel acetic acid bacteria from cider fermentations: Acetobacter conturbans sp. nov. and Acetobacter fallax sp. nov.</title>
        <authorList>
            <person name="Sombolestani A.S."/>
            <person name="Cleenwerck I."/>
            <person name="Cnockaert M."/>
            <person name="Borremans W."/>
            <person name="Wieme A.D."/>
            <person name="De Vuyst L."/>
            <person name="Vandamme P."/>
        </authorList>
    </citation>
    <scope>NUCLEOTIDE SEQUENCE [LARGE SCALE GENOMIC DNA]</scope>
    <source>
        <strain evidence="12 13">LMG 30640</strain>
    </source>
</reference>
<evidence type="ECO:0000256" key="7">
    <source>
        <dbReference type="SAM" id="MobiDB-lite"/>
    </source>
</evidence>
<name>A0ABX0JPP9_9PROT</name>
<dbReference type="PROSITE" id="PS00211">
    <property type="entry name" value="ABC_TRANSPORTER_1"/>
    <property type="match status" value="1"/>
</dbReference>